<gene>
    <name evidence="12" type="ORF">CEURO_LOCUS2966</name>
</gene>
<evidence type="ECO:0000256" key="6">
    <source>
        <dbReference type="ARBA" id="ARBA00022989"/>
    </source>
</evidence>
<comment type="caution">
    <text evidence="12">The sequence shown here is derived from an EMBL/GenBank/DDBJ whole genome shotgun (WGS) entry which is preliminary data.</text>
</comment>
<evidence type="ECO:0000256" key="10">
    <source>
        <dbReference type="SAM" id="Phobius"/>
    </source>
</evidence>
<dbReference type="Proteomes" id="UP001152484">
    <property type="component" value="Unassembled WGS sequence"/>
</dbReference>
<name>A0A9P0YMX8_CUSEU</name>
<organism evidence="12 13">
    <name type="scientific">Cuscuta europaea</name>
    <name type="common">European dodder</name>
    <dbReference type="NCBI Taxonomy" id="41803"/>
    <lineage>
        <taxon>Eukaryota</taxon>
        <taxon>Viridiplantae</taxon>
        <taxon>Streptophyta</taxon>
        <taxon>Embryophyta</taxon>
        <taxon>Tracheophyta</taxon>
        <taxon>Spermatophyta</taxon>
        <taxon>Magnoliopsida</taxon>
        <taxon>eudicotyledons</taxon>
        <taxon>Gunneridae</taxon>
        <taxon>Pentapetalae</taxon>
        <taxon>asterids</taxon>
        <taxon>lamiids</taxon>
        <taxon>Solanales</taxon>
        <taxon>Convolvulaceae</taxon>
        <taxon>Cuscuteae</taxon>
        <taxon>Cuscuta</taxon>
        <taxon>Cuscuta subgen. Cuscuta</taxon>
    </lineage>
</organism>
<evidence type="ECO:0000256" key="2">
    <source>
        <dbReference type="ARBA" id="ARBA00022692"/>
    </source>
</evidence>
<dbReference type="Gene3D" id="3.30.40.10">
    <property type="entry name" value="Zinc/RING finger domain, C3HC4 (zinc finger)"/>
    <property type="match status" value="1"/>
</dbReference>
<keyword evidence="7 10" id="KW-0472">Membrane</keyword>
<keyword evidence="3" id="KW-0479">Metal-binding</keyword>
<evidence type="ECO:0000313" key="12">
    <source>
        <dbReference type="EMBL" id="CAH9068826.1"/>
    </source>
</evidence>
<dbReference type="GO" id="GO:0008270">
    <property type="term" value="F:zinc ion binding"/>
    <property type="evidence" value="ECO:0007669"/>
    <property type="project" value="UniProtKB-KW"/>
</dbReference>
<dbReference type="PANTHER" id="PTHR46539:SF1">
    <property type="entry name" value="E3 UBIQUITIN-PROTEIN LIGASE ATL42"/>
    <property type="match status" value="1"/>
</dbReference>
<protein>
    <recommendedName>
        <fullName evidence="11">RING-type domain-containing protein</fullName>
    </recommendedName>
</protein>
<evidence type="ECO:0000256" key="9">
    <source>
        <dbReference type="PROSITE-ProRule" id="PRU00175"/>
    </source>
</evidence>
<evidence type="ECO:0000256" key="7">
    <source>
        <dbReference type="ARBA" id="ARBA00023136"/>
    </source>
</evidence>
<keyword evidence="6 10" id="KW-1133">Transmembrane helix</keyword>
<dbReference type="GO" id="GO:0016020">
    <property type="term" value="C:membrane"/>
    <property type="evidence" value="ECO:0007669"/>
    <property type="project" value="UniProtKB-SubCell"/>
</dbReference>
<reference evidence="12" key="1">
    <citation type="submission" date="2022-07" db="EMBL/GenBank/DDBJ databases">
        <authorList>
            <person name="Macas J."/>
            <person name="Novak P."/>
            <person name="Neumann P."/>
        </authorList>
    </citation>
    <scope>NUCLEOTIDE SEQUENCE</scope>
</reference>
<proteinExistence type="inferred from homology"/>
<dbReference type="PROSITE" id="PS50089">
    <property type="entry name" value="ZF_RING_2"/>
    <property type="match status" value="1"/>
</dbReference>
<feature type="transmembrane region" description="Helical" evidence="10">
    <location>
        <begin position="23"/>
        <end position="47"/>
    </location>
</feature>
<dbReference type="CDD" id="cd16461">
    <property type="entry name" value="RING-H2_EL5-like"/>
    <property type="match status" value="1"/>
</dbReference>
<evidence type="ECO:0000259" key="11">
    <source>
        <dbReference type="PROSITE" id="PS50089"/>
    </source>
</evidence>
<evidence type="ECO:0000256" key="1">
    <source>
        <dbReference type="ARBA" id="ARBA00004370"/>
    </source>
</evidence>
<comment type="subcellular location">
    <subcellularLocation>
        <location evidence="1">Membrane</location>
    </subcellularLocation>
</comment>
<dbReference type="Pfam" id="PF13639">
    <property type="entry name" value="zf-RING_2"/>
    <property type="match status" value="1"/>
</dbReference>
<evidence type="ECO:0000313" key="13">
    <source>
        <dbReference type="Proteomes" id="UP001152484"/>
    </source>
</evidence>
<comment type="similarity">
    <text evidence="8">Belongs to the RING-type zinc finger family. ATL subfamily.</text>
</comment>
<dbReference type="InterPro" id="IPR013083">
    <property type="entry name" value="Znf_RING/FYVE/PHD"/>
</dbReference>
<evidence type="ECO:0000256" key="4">
    <source>
        <dbReference type="ARBA" id="ARBA00022771"/>
    </source>
</evidence>
<keyword evidence="4 9" id="KW-0863">Zinc-finger</keyword>
<dbReference type="SMART" id="SM00184">
    <property type="entry name" value="RING"/>
    <property type="match status" value="1"/>
</dbReference>
<dbReference type="AlphaFoldDB" id="A0A9P0YMX8"/>
<accession>A0A9P0YMX8</accession>
<feature type="domain" description="RING-type" evidence="11">
    <location>
        <begin position="99"/>
        <end position="141"/>
    </location>
</feature>
<evidence type="ECO:0000256" key="8">
    <source>
        <dbReference type="ARBA" id="ARBA00024209"/>
    </source>
</evidence>
<keyword evidence="2 10" id="KW-0812">Transmembrane</keyword>
<dbReference type="InterPro" id="IPR001841">
    <property type="entry name" value="Znf_RING"/>
</dbReference>
<sequence>MGLPEATASPPHLYPQTIQLIKLYQAFIFSIPILFSIIVFLLLYLFYLKRRISIASTLPTTFANQTPMNEGGFDGIVQSFKLPIIAFGEDSTMEESQCCCICLGEYEMEDELQQLPPCKHIFHSHCISHWLSSNSTCPICRCSVFTGSGKLPSPTSSVPVH</sequence>
<dbReference type="OrthoDB" id="8062037at2759"/>
<keyword evidence="13" id="KW-1185">Reference proteome</keyword>
<evidence type="ECO:0000256" key="5">
    <source>
        <dbReference type="ARBA" id="ARBA00022833"/>
    </source>
</evidence>
<keyword evidence="5" id="KW-0862">Zinc</keyword>
<dbReference type="EMBL" id="CAMAPE010000005">
    <property type="protein sequence ID" value="CAH9068826.1"/>
    <property type="molecule type" value="Genomic_DNA"/>
</dbReference>
<dbReference type="PANTHER" id="PTHR46539">
    <property type="entry name" value="E3 UBIQUITIN-PROTEIN LIGASE ATL42"/>
    <property type="match status" value="1"/>
</dbReference>
<evidence type="ECO:0000256" key="3">
    <source>
        <dbReference type="ARBA" id="ARBA00022723"/>
    </source>
</evidence>
<dbReference type="SUPFAM" id="SSF57850">
    <property type="entry name" value="RING/U-box"/>
    <property type="match status" value="1"/>
</dbReference>